<feature type="region of interest" description="Disordered" evidence="1">
    <location>
        <begin position="37"/>
        <end position="72"/>
    </location>
</feature>
<protein>
    <submittedName>
        <fullName evidence="2">Pentatricopeptide repeat-containing protein</fullName>
    </submittedName>
</protein>
<sequence>MRGLRKLYNKQFAIEITEKVWKMTADQKISFKMYKRRRDRDLKEKAKEKKDGRKRRARQRDWGGSRQKSNTL</sequence>
<accession>A0A6B9VF43</accession>
<proteinExistence type="predicted"/>
<organism evidence="2 3">
    <name type="scientific">Arachis hypogaea</name>
    <name type="common">Peanut</name>
    <dbReference type="NCBI Taxonomy" id="3818"/>
    <lineage>
        <taxon>Eukaryota</taxon>
        <taxon>Viridiplantae</taxon>
        <taxon>Streptophyta</taxon>
        <taxon>Embryophyta</taxon>
        <taxon>Tracheophyta</taxon>
        <taxon>Spermatophyta</taxon>
        <taxon>Magnoliopsida</taxon>
        <taxon>eudicotyledons</taxon>
        <taxon>Gunneridae</taxon>
        <taxon>Pentapetalae</taxon>
        <taxon>rosids</taxon>
        <taxon>fabids</taxon>
        <taxon>Fabales</taxon>
        <taxon>Fabaceae</taxon>
        <taxon>Papilionoideae</taxon>
        <taxon>50 kb inversion clade</taxon>
        <taxon>dalbergioids sensu lato</taxon>
        <taxon>Dalbergieae</taxon>
        <taxon>Pterocarpus clade</taxon>
        <taxon>Arachis</taxon>
    </lineage>
</organism>
<gene>
    <name evidence="2" type="ORF">DS421_19g664240</name>
</gene>
<dbReference type="AlphaFoldDB" id="A0A6B9VF43"/>
<dbReference type="Proteomes" id="UP000464620">
    <property type="component" value="Chromosome B09"/>
</dbReference>
<reference evidence="2 3" key="1">
    <citation type="submission" date="2020-01" db="EMBL/GenBank/DDBJ databases">
        <title>Genome sequence of Arachis hypogaea, cultivar Shitouqi.</title>
        <authorList>
            <person name="Zhuang W."/>
            <person name="Chen H."/>
            <person name="Varshney R."/>
            <person name="Wang D."/>
            <person name="Ming R."/>
        </authorList>
    </citation>
    <scope>NUCLEOTIDE SEQUENCE [LARGE SCALE GENOMIC DNA]</scope>
    <source>
        <tissue evidence="2">Young leaf</tissue>
    </source>
</reference>
<evidence type="ECO:0000313" key="2">
    <source>
        <dbReference type="EMBL" id="QHN78768.1"/>
    </source>
</evidence>
<evidence type="ECO:0000256" key="1">
    <source>
        <dbReference type="SAM" id="MobiDB-lite"/>
    </source>
</evidence>
<feature type="compositionally biased region" description="Basic and acidic residues" evidence="1">
    <location>
        <begin position="39"/>
        <end position="51"/>
    </location>
</feature>
<evidence type="ECO:0000313" key="3">
    <source>
        <dbReference type="Proteomes" id="UP000464620"/>
    </source>
</evidence>
<dbReference type="EMBL" id="CP031001">
    <property type="protein sequence ID" value="QHN78768.1"/>
    <property type="molecule type" value="Genomic_DNA"/>
</dbReference>
<name>A0A6B9VF43_ARAHY</name>